<dbReference type="Proteomes" id="UP000054630">
    <property type="component" value="Unassembled WGS sequence"/>
</dbReference>
<accession>A0A0V0RC59</accession>
<reference evidence="1 2" key="1">
    <citation type="submission" date="2015-01" db="EMBL/GenBank/DDBJ databases">
        <title>Evolution of Trichinella species and genotypes.</title>
        <authorList>
            <person name="Korhonen P.K."/>
            <person name="Edoardo P."/>
            <person name="Giuseppe L.R."/>
            <person name="Gasser R.B."/>
        </authorList>
    </citation>
    <scope>NUCLEOTIDE SEQUENCE [LARGE SCALE GENOMIC DNA]</scope>
    <source>
        <strain evidence="1">ISS37</strain>
    </source>
</reference>
<comment type="caution">
    <text evidence="1">The sequence shown here is derived from an EMBL/GenBank/DDBJ whole genome shotgun (WGS) entry which is preliminary data.</text>
</comment>
<organism evidence="1 2">
    <name type="scientific">Trichinella nelsoni</name>
    <dbReference type="NCBI Taxonomy" id="6336"/>
    <lineage>
        <taxon>Eukaryota</taxon>
        <taxon>Metazoa</taxon>
        <taxon>Ecdysozoa</taxon>
        <taxon>Nematoda</taxon>
        <taxon>Enoplea</taxon>
        <taxon>Dorylaimia</taxon>
        <taxon>Trichinellida</taxon>
        <taxon>Trichinellidae</taxon>
        <taxon>Trichinella</taxon>
    </lineage>
</organism>
<name>A0A0V0RC59_9BILA</name>
<evidence type="ECO:0000313" key="1">
    <source>
        <dbReference type="EMBL" id="KRX12103.1"/>
    </source>
</evidence>
<gene>
    <name evidence="1" type="ORF">T07_2411</name>
</gene>
<protein>
    <submittedName>
        <fullName evidence="1">Uncharacterized protein</fullName>
    </submittedName>
</protein>
<evidence type="ECO:0000313" key="2">
    <source>
        <dbReference type="Proteomes" id="UP000054630"/>
    </source>
</evidence>
<dbReference type="OrthoDB" id="5921692at2759"/>
<dbReference type="AlphaFoldDB" id="A0A0V0RC59"/>
<proteinExistence type="predicted"/>
<keyword evidence="2" id="KW-1185">Reference proteome</keyword>
<dbReference type="EMBL" id="JYDL01000806">
    <property type="protein sequence ID" value="KRX12103.1"/>
    <property type="molecule type" value="Genomic_DNA"/>
</dbReference>
<sequence length="88" mass="10774">MSFRHHRYTCELNLNQFQECHPHDYLVKQCIDQQSRSALSSFPQYHLQLLFHSYTVHIKQPVNHKWRVNIMVQFDCTEESMRNLPNNW</sequence>